<dbReference type="InterPro" id="IPR050907">
    <property type="entry name" value="SRSF"/>
</dbReference>
<evidence type="ECO:0000313" key="8">
    <source>
        <dbReference type="Proteomes" id="UP000265520"/>
    </source>
</evidence>
<proteinExistence type="predicted"/>
<dbReference type="SMART" id="SM00360">
    <property type="entry name" value="RRM"/>
    <property type="match status" value="1"/>
</dbReference>
<dbReference type="InterPro" id="IPR035979">
    <property type="entry name" value="RBD_domain_sf"/>
</dbReference>
<dbReference type="GO" id="GO:0006397">
    <property type="term" value="P:mRNA processing"/>
    <property type="evidence" value="ECO:0007669"/>
    <property type="project" value="UniProtKB-KW"/>
</dbReference>
<dbReference type="PANTHER" id="PTHR23147">
    <property type="entry name" value="SERINE/ARGININE RICH SPLICING FACTOR"/>
    <property type="match status" value="1"/>
</dbReference>
<dbReference type="CDD" id="cd00590">
    <property type="entry name" value="RRM_SF"/>
    <property type="match status" value="1"/>
</dbReference>
<comment type="caution">
    <text evidence="7">The sequence shown here is derived from an EMBL/GenBank/DDBJ whole genome shotgun (WGS) entry which is preliminary data.</text>
</comment>
<dbReference type="InterPro" id="IPR012677">
    <property type="entry name" value="Nucleotide-bd_a/b_plait_sf"/>
</dbReference>
<dbReference type="GO" id="GO:0008380">
    <property type="term" value="P:RNA splicing"/>
    <property type="evidence" value="ECO:0007669"/>
    <property type="project" value="UniProtKB-KW"/>
</dbReference>
<evidence type="ECO:0000256" key="4">
    <source>
        <dbReference type="PROSITE-ProRule" id="PRU00176"/>
    </source>
</evidence>
<dbReference type="Proteomes" id="UP000265520">
    <property type="component" value="Unassembled WGS sequence"/>
</dbReference>
<sequence>MRVRERERAVTPRVFLGRRHRSLPSPEVRQIRGVIMWIAEIGLRYQFSNGRSPWDHYRTRRSSQSVGRDARYSNDHDDAFRRTGFYQHQSRSGFDYQHFDERALHAKQGQRQCDVAFRRHESRDAYQDEDSRFNFALQHAEQWQVDGEGRREVGVAARRRSRVGRSRVRRLTVDDNSRYGGGKAYHQHQGGAEHLGSTFRRFVSFYFTNFPAQLSNYHLRLGFEVCGMLEDVYVPKKRNKHGAPFGFVKFSNVRDVTKLTKALNDVWFGHFRVRARVASFDRFNRNVPEARKVRGDSGIEKKEGHNIPMKSKGGVEGPMMTRTKEATEVVNASDDVRVGDIVLKLGERQEPAAWKEVNKQGEGSQTRPLITTEGATHEKECGVLMRNYRTVDDDVKWAQSGLVATLVNGEAVPVVQSRINGCRVFQTRVFELDALGQYSAALQTGRLADSCTAEKDRLDFARVLIATSDLEIVNRVETVLVDGTMVEVKIMEEWGYALGEDTCLFEDDRDS</sequence>
<dbReference type="Gene3D" id="3.30.70.330">
    <property type="match status" value="1"/>
</dbReference>
<feature type="non-terminal residue" evidence="7">
    <location>
        <position position="511"/>
    </location>
</feature>
<dbReference type="GO" id="GO:0005681">
    <property type="term" value="C:spliceosomal complex"/>
    <property type="evidence" value="ECO:0007669"/>
    <property type="project" value="UniProtKB-KW"/>
</dbReference>
<keyword evidence="3" id="KW-0508">mRNA splicing</keyword>
<evidence type="ECO:0000256" key="2">
    <source>
        <dbReference type="ARBA" id="ARBA00022728"/>
    </source>
</evidence>
<reference evidence="7 8" key="1">
    <citation type="journal article" date="2018" name="Front. Plant Sci.">
        <title>Red Clover (Trifolium pratense) and Zigzag Clover (T. medium) - A Picture of Genomic Similarities and Differences.</title>
        <authorList>
            <person name="Dluhosova J."/>
            <person name="Istvanek J."/>
            <person name="Nedelnik J."/>
            <person name="Repkova J."/>
        </authorList>
    </citation>
    <scope>NUCLEOTIDE SEQUENCE [LARGE SCALE GENOMIC DNA]</scope>
    <source>
        <strain evidence="8">cv. 10/8</strain>
        <tissue evidence="7">Leaf</tissue>
    </source>
</reference>
<name>A0A392ME99_9FABA</name>
<dbReference type="AlphaFoldDB" id="A0A392ME99"/>
<dbReference type="InterPro" id="IPR000504">
    <property type="entry name" value="RRM_dom"/>
</dbReference>
<accession>A0A392ME99</accession>
<evidence type="ECO:0000313" key="7">
    <source>
        <dbReference type="EMBL" id="MCH84604.1"/>
    </source>
</evidence>
<feature type="compositionally biased region" description="Basic and acidic residues" evidence="5">
    <location>
        <begin position="295"/>
        <end position="305"/>
    </location>
</feature>
<dbReference type="EMBL" id="LXQA010007082">
    <property type="protein sequence ID" value="MCH84604.1"/>
    <property type="molecule type" value="Genomic_DNA"/>
</dbReference>
<keyword evidence="1" id="KW-0507">mRNA processing</keyword>
<dbReference type="PROSITE" id="PS50102">
    <property type="entry name" value="RRM"/>
    <property type="match status" value="1"/>
</dbReference>
<organism evidence="7 8">
    <name type="scientific">Trifolium medium</name>
    <dbReference type="NCBI Taxonomy" id="97028"/>
    <lineage>
        <taxon>Eukaryota</taxon>
        <taxon>Viridiplantae</taxon>
        <taxon>Streptophyta</taxon>
        <taxon>Embryophyta</taxon>
        <taxon>Tracheophyta</taxon>
        <taxon>Spermatophyta</taxon>
        <taxon>Magnoliopsida</taxon>
        <taxon>eudicotyledons</taxon>
        <taxon>Gunneridae</taxon>
        <taxon>Pentapetalae</taxon>
        <taxon>rosids</taxon>
        <taxon>fabids</taxon>
        <taxon>Fabales</taxon>
        <taxon>Fabaceae</taxon>
        <taxon>Papilionoideae</taxon>
        <taxon>50 kb inversion clade</taxon>
        <taxon>NPAAA clade</taxon>
        <taxon>Hologalegina</taxon>
        <taxon>IRL clade</taxon>
        <taxon>Trifolieae</taxon>
        <taxon>Trifolium</taxon>
    </lineage>
</organism>
<feature type="domain" description="RRM" evidence="6">
    <location>
        <begin position="203"/>
        <end position="280"/>
    </location>
</feature>
<dbReference type="SUPFAM" id="SSF54928">
    <property type="entry name" value="RNA-binding domain, RBD"/>
    <property type="match status" value="1"/>
</dbReference>
<keyword evidence="2" id="KW-0747">Spliceosome</keyword>
<feature type="region of interest" description="Disordered" evidence="5">
    <location>
        <begin position="295"/>
        <end position="318"/>
    </location>
</feature>
<keyword evidence="4" id="KW-0694">RNA-binding</keyword>
<dbReference type="GO" id="GO:0003723">
    <property type="term" value="F:RNA binding"/>
    <property type="evidence" value="ECO:0007669"/>
    <property type="project" value="UniProtKB-UniRule"/>
</dbReference>
<evidence type="ECO:0000256" key="1">
    <source>
        <dbReference type="ARBA" id="ARBA00022664"/>
    </source>
</evidence>
<protein>
    <submittedName>
        <fullName evidence="7">Sulfate transporter</fullName>
    </submittedName>
</protein>
<keyword evidence="8" id="KW-1185">Reference proteome</keyword>
<evidence type="ECO:0000256" key="5">
    <source>
        <dbReference type="SAM" id="MobiDB-lite"/>
    </source>
</evidence>
<evidence type="ECO:0000259" key="6">
    <source>
        <dbReference type="PROSITE" id="PS50102"/>
    </source>
</evidence>
<evidence type="ECO:0000256" key="3">
    <source>
        <dbReference type="ARBA" id="ARBA00023187"/>
    </source>
</evidence>
<dbReference type="Pfam" id="PF00076">
    <property type="entry name" value="RRM_1"/>
    <property type="match status" value="1"/>
</dbReference>
<gene>
    <name evidence="7" type="ORF">A2U01_0005436</name>
</gene>